<gene>
    <name evidence="9" type="ORF">GCM10010502_52060</name>
</gene>
<keyword evidence="3" id="KW-1003">Cell membrane</keyword>
<feature type="domain" description="VTT" evidence="8">
    <location>
        <begin position="58"/>
        <end position="185"/>
    </location>
</feature>
<dbReference type="OrthoDB" id="9813426at2"/>
<dbReference type="PANTHER" id="PTHR42709:SF6">
    <property type="entry name" value="UNDECAPRENYL PHOSPHATE TRANSPORTER A"/>
    <property type="match status" value="1"/>
</dbReference>
<dbReference type="KEGG" id="kau:B6264_25960"/>
<evidence type="ECO:0000256" key="3">
    <source>
        <dbReference type="ARBA" id="ARBA00022475"/>
    </source>
</evidence>
<reference evidence="9" key="2">
    <citation type="submission" date="2020-09" db="EMBL/GenBank/DDBJ databases">
        <authorList>
            <person name="Sun Q."/>
            <person name="Ohkuma M."/>
        </authorList>
    </citation>
    <scope>NUCLEOTIDE SEQUENCE</scope>
    <source>
        <strain evidence="9">JCM 4434</strain>
    </source>
</reference>
<evidence type="ECO:0000313" key="9">
    <source>
        <dbReference type="EMBL" id="GGU92249.1"/>
    </source>
</evidence>
<keyword evidence="5 7" id="KW-1133">Transmembrane helix</keyword>
<evidence type="ECO:0000256" key="4">
    <source>
        <dbReference type="ARBA" id="ARBA00022692"/>
    </source>
</evidence>
<evidence type="ECO:0000256" key="6">
    <source>
        <dbReference type="ARBA" id="ARBA00023136"/>
    </source>
</evidence>
<dbReference type="PANTHER" id="PTHR42709">
    <property type="entry name" value="ALKALINE PHOSPHATASE LIKE PROTEIN"/>
    <property type="match status" value="1"/>
</dbReference>
<sequence>MIATPPQAPLLAAAFTVSDTNTAEPAGGIAGWAVDTMDALGAAGAGLTNLVDTVLPFVPSEIVLPVAGFAAGQGRLNLAAVIVWTTVGSVAGSWIVYAAGALLGRERTRALAARIPLVSAHEIDRAEAWFARRGRTAVLLARMVPVVRSLISIPAGIQRMPFAAFTALTALGSLIWNTAFVLLGYWLGDNWQMVEEYGGWVSKAVVALALLAAARWFAVRLRRRPGARHRA</sequence>
<dbReference type="InterPro" id="IPR032816">
    <property type="entry name" value="VTT_dom"/>
</dbReference>
<dbReference type="Pfam" id="PF09335">
    <property type="entry name" value="VTT_dom"/>
    <property type="match status" value="1"/>
</dbReference>
<evidence type="ECO:0000256" key="1">
    <source>
        <dbReference type="ARBA" id="ARBA00004651"/>
    </source>
</evidence>
<feature type="transmembrane region" description="Helical" evidence="7">
    <location>
        <begin position="200"/>
        <end position="218"/>
    </location>
</feature>
<dbReference type="AlphaFoldDB" id="A0A8H9HVM1"/>
<dbReference type="GeneID" id="97488207"/>
<proteinExistence type="inferred from homology"/>
<feature type="transmembrane region" description="Helical" evidence="7">
    <location>
        <begin position="162"/>
        <end position="188"/>
    </location>
</feature>
<evidence type="ECO:0000256" key="2">
    <source>
        <dbReference type="ARBA" id="ARBA00010792"/>
    </source>
</evidence>
<keyword evidence="6 7" id="KW-0472">Membrane</keyword>
<dbReference type="Proteomes" id="UP000610124">
    <property type="component" value="Unassembled WGS sequence"/>
</dbReference>
<reference evidence="9" key="1">
    <citation type="journal article" date="2014" name="Int. J. Syst. Evol. Microbiol.">
        <title>Complete genome sequence of Corynebacterium casei LMG S-19264T (=DSM 44701T), isolated from a smear-ripened cheese.</title>
        <authorList>
            <consortium name="US DOE Joint Genome Institute (JGI-PGF)"/>
            <person name="Walter F."/>
            <person name="Albersmeier A."/>
            <person name="Kalinowski J."/>
            <person name="Ruckert C."/>
        </authorList>
    </citation>
    <scope>NUCLEOTIDE SEQUENCE</scope>
    <source>
        <strain evidence="9">JCM 4434</strain>
    </source>
</reference>
<comment type="caution">
    <text evidence="9">The sequence shown here is derived from an EMBL/GenBank/DDBJ whole genome shotgun (WGS) entry which is preliminary data.</text>
</comment>
<name>A0A8H9HVM1_KITAU</name>
<evidence type="ECO:0000259" key="8">
    <source>
        <dbReference type="Pfam" id="PF09335"/>
    </source>
</evidence>
<keyword evidence="4 7" id="KW-0812">Transmembrane</keyword>
<organism evidence="9 10">
    <name type="scientific">Kitasatospora aureofaciens</name>
    <name type="common">Streptomyces aureofaciens</name>
    <dbReference type="NCBI Taxonomy" id="1894"/>
    <lineage>
        <taxon>Bacteria</taxon>
        <taxon>Bacillati</taxon>
        <taxon>Actinomycetota</taxon>
        <taxon>Actinomycetes</taxon>
        <taxon>Kitasatosporales</taxon>
        <taxon>Streptomycetaceae</taxon>
        <taxon>Kitasatospora</taxon>
    </lineage>
</organism>
<evidence type="ECO:0000313" key="10">
    <source>
        <dbReference type="Proteomes" id="UP000610124"/>
    </source>
</evidence>
<accession>A0A8H9HVM1</accession>
<dbReference type="RefSeq" id="WP_046386424.1">
    <property type="nucleotide sequence ID" value="NZ_BMUB01000014.1"/>
</dbReference>
<dbReference type="EMBL" id="BMUB01000014">
    <property type="protein sequence ID" value="GGU92249.1"/>
    <property type="molecule type" value="Genomic_DNA"/>
</dbReference>
<comment type="subcellular location">
    <subcellularLocation>
        <location evidence="1">Cell membrane</location>
        <topology evidence="1">Multi-pass membrane protein</topology>
    </subcellularLocation>
</comment>
<evidence type="ECO:0000256" key="5">
    <source>
        <dbReference type="ARBA" id="ARBA00022989"/>
    </source>
</evidence>
<dbReference type="GO" id="GO:0005886">
    <property type="term" value="C:plasma membrane"/>
    <property type="evidence" value="ECO:0007669"/>
    <property type="project" value="UniProtKB-SubCell"/>
</dbReference>
<comment type="similarity">
    <text evidence="2">Belongs to the DedA family.</text>
</comment>
<protein>
    <recommendedName>
        <fullName evidence="8">VTT domain-containing protein</fullName>
    </recommendedName>
</protein>
<evidence type="ECO:0000256" key="7">
    <source>
        <dbReference type="SAM" id="Phobius"/>
    </source>
</evidence>
<feature type="transmembrane region" description="Helical" evidence="7">
    <location>
        <begin position="81"/>
        <end position="104"/>
    </location>
</feature>
<dbReference type="InterPro" id="IPR051311">
    <property type="entry name" value="DedA_domain"/>
</dbReference>